<dbReference type="InterPro" id="IPR035912">
    <property type="entry name" value="EHR_sf"/>
</dbReference>
<dbReference type="SUPFAM" id="SSF143875">
    <property type="entry name" value="ERH-like"/>
    <property type="match status" value="1"/>
</dbReference>
<reference evidence="2" key="1">
    <citation type="submission" date="2010-02" db="EMBL/GenBank/DDBJ databases">
        <title>Sequencing and annotation of the Blastocystis hominis genome.</title>
        <authorList>
            <person name="Wincker P."/>
        </authorList>
    </citation>
    <scope>NUCLEOTIDE SEQUENCE</scope>
    <source>
        <strain evidence="2">Singapore isolate B</strain>
    </source>
</reference>
<dbReference type="GeneID" id="24919192"/>
<dbReference type="Gene3D" id="3.30.2260.10">
    <property type="entry name" value="Enhancer of rudimentary"/>
    <property type="match status" value="1"/>
</dbReference>
<dbReference type="Pfam" id="PF01133">
    <property type="entry name" value="ER"/>
    <property type="match status" value="1"/>
</dbReference>
<name>D8M1D7_BLAHO</name>
<proteinExistence type="inferred from homology"/>
<keyword evidence="3" id="KW-1185">Reference proteome</keyword>
<organism evidence="2">
    <name type="scientific">Blastocystis hominis</name>
    <dbReference type="NCBI Taxonomy" id="12968"/>
    <lineage>
        <taxon>Eukaryota</taxon>
        <taxon>Sar</taxon>
        <taxon>Stramenopiles</taxon>
        <taxon>Bigyra</taxon>
        <taxon>Opalozoa</taxon>
        <taxon>Opalinata</taxon>
        <taxon>Blastocystidae</taxon>
        <taxon>Blastocystis</taxon>
    </lineage>
</organism>
<dbReference type="InParanoid" id="D8M1D7"/>
<dbReference type="RefSeq" id="XP_012895924.1">
    <property type="nucleotide sequence ID" value="XM_013040470.1"/>
</dbReference>
<dbReference type="PANTHER" id="PTHR12373">
    <property type="entry name" value="ENHANCER OF RUDIMENTARY ERH"/>
    <property type="match status" value="1"/>
</dbReference>
<comment type="similarity">
    <text evidence="1">Belongs to the E(R) family.</text>
</comment>
<dbReference type="OrthoDB" id="7887808at2759"/>
<dbReference type="Proteomes" id="UP000008312">
    <property type="component" value="Unassembled WGS sequence"/>
</dbReference>
<dbReference type="AlphaFoldDB" id="D8M1D7"/>
<evidence type="ECO:0000313" key="3">
    <source>
        <dbReference type="Proteomes" id="UP000008312"/>
    </source>
</evidence>
<evidence type="ECO:0000256" key="1">
    <source>
        <dbReference type="ARBA" id="ARBA00007491"/>
    </source>
</evidence>
<protein>
    <submittedName>
        <fullName evidence="2">Uncharacterized protein</fullName>
    </submittedName>
</protein>
<gene>
    <name evidence="2" type="ORF">GSBLH_T00001977001</name>
</gene>
<dbReference type="PANTHER" id="PTHR12373:SF0">
    <property type="entry name" value="ENHANCER OF RUDIMENTARY HOMOLOG"/>
    <property type="match status" value="1"/>
</dbReference>
<sequence length="203" mass="23255">MKIQISRDFWHFATEEFISIMATNGRHTILLIQRGRAASRSYWDFPTVNQCMQFLIDYFERELINLNPAKPKLSYTVSDIYNQLDSFEECNMLVYNPETNSYNPYGREYIKERLLKYLQHLGCFVCSTNTPHFANCCELCLETIGHVRSSRILMTSNFLLRVRFRSLDVFQLASWGTASQNASAASQGTSPALRAPSSFAGGC</sequence>
<evidence type="ECO:0000313" key="2">
    <source>
        <dbReference type="EMBL" id="CBK21876.2"/>
    </source>
</evidence>
<dbReference type="InterPro" id="IPR000781">
    <property type="entry name" value="ERH"/>
</dbReference>
<dbReference type="EMBL" id="FN668645">
    <property type="protein sequence ID" value="CBK21876.2"/>
    <property type="molecule type" value="Genomic_DNA"/>
</dbReference>
<accession>D8M1D7</accession>